<dbReference type="Proteomes" id="UP000322080">
    <property type="component" value="Unassembled WGS sequence"/>
</dbReference>
<evidence type="ECO:0000256" key="1">
    <source>
        <dbReference type="SAM" id="SignalP"/>
    </source>
</evidence>
<dbReference type="EMBL" id="VSIY01000003">
    <property type="protein sequence ID" value="TYB83313.1"/>
    <property type="molecule type" value="Genomic_DNA"/>
</dbReference>
<feature type="chain" id="PRO_5022907660" evidence="1">
    <location>
        <begin position="26"/>
        <end position="334"/>
    </location>
</feature>
<name>A0A5D0RP91_9RHOB</name>
<dbReference type="RefSeq" id="WP_148376403.1">
    <property type="nucleotide sequence ID" value="NZ_VSIY01000003.1"/>
</dbReference>
<evidence type="ECO:0000313" key="3">
    <source>
        <dbReference type="EMBL" id="TYB83313.1"/>
    </source>
</evidence>
<dbReference type="GO" id="GO:0009228">
    <property type="term" value="P:thiamine biosynthetic process"/>
    <property type="evidence" value="ECO:0007669"/>
    <property type="project" value="InterPro"/>
</dbReference>
<protein>
    <submittedName>
        <fullName evidence="3">ABC transporter substrate-binding protein</fullName>
    </submittedName>
</protein>
<gene>
    <name evidence="3" type="ORF">FVF75_03810</name>
</gene>
<dbReference type="InterPro" id="IPR027939">
    <property type="entry name" value="NMT1/THI5"/>
</dbReference>
<dbReference type="Pfam" id="PF09084">
    <property type="entry name" value="NMT1"/>
    <property type="match status" value="1"/>
</dbReference>
<evidence type="ECO:0000259" key="2">
    <source>
        <dbReference type="Pfam" id="PF09084"/>
    </source>
</evidence>
<sequence>MHHAKHLAAATLALAGATLGSAAQAGETLPFVLNWFPTADHSPYYYARQQGWYEEAGIDLEIESAKGSGASAQQIAIGKSALGVSDLTTAFIARGKGADIVAVMAVYANSPQGFYWRKSVSGITGPEDFPGHTIGNPPGDAARVMWPAFAQAVGIDVDSVNFVNIAPQAKMPSLMSGRIDIMSDFYNGHDLKVNEIGDDMGFVAWRDIGINPYGNSIFVNAEYLAENRETVAKFIEITQRAFDACAVDHDPCIDALMADVSGLDRAAQMDQWLRVEELMSTEPTRTVALGYLDPAGLEASYELVEKYFTLEQPFAVEDAYTNEFLSEDIKAPTP</sequence>
<reference evidence="3 4" key="1">
    <citation type="submission" date="2019-08" db="EMBL/GenBank/DDBJ databases">
        <title>Identification of a novel species of the genus Boseongicola.</title>
        <authorList>
            <person name="Zhang X.-Q."/>
        </authorList>
    </citation>
    <scope>NUCLEOTIDE SEQUENCE [LARGE SCALE GENOMIC DNA]</scope>
    <source>
        <strain evidence="3 4">HY14</strain>
    </source>
</reference>
<keyword evidence="4" id="KW-1185">Reference proteome</keyword>
<accession>A0A5D0RP91</accession>
<evidence type="ECO:0000313" key="4">
    <source>
        <dbReference type="Proteomes" id="UP000322080"/>
    </source>
</evidence>
<organism evidence="3 4">
    <name type="scientific">Maritimibacter fusiformis</name>
    <dbReference type="NCBI Taxonomy" id="2603819"/>
    <lineage>
        <taxon>Bacteria</taxon>
        <taxon>Pseudomonadati</taxon>
        <taxon>Pseudomonadota</taxon>
        <taxon>Alphaproteobacteria</taxon>
        <taxon>Rhodobacterales</taxon>
        <taxon>Roseobacteraceae</taxon>
        <taxon>Maritimibacter</taxon>
    </lineage>
</organism>
<dbReference type="PANTHER" id="PTHR31528">
    <property type="entry name" value="4-AMINO-5-HYDROXYMETHYL-2-METHYLPYRIMIDINE PHOSPHATE SYNTHASE THI11-RELATED"/>
    <property type="match status" value="1"/>
</dbReference>
<dbReference type="InterPro" id="IPR015168">
    <property type="entry name" value="SsuA/THI5"/>
</dbReference>
<dbReference type="SUPFAM" id="SSF53850">
    <property type="entry name" value="Periplasmic binding protein-like II"/>
    <property type="match status" value="1"/>
</dbReference>
<keyword evidence="1" id="KW-0732">Signal</keyword>
<proteinExistence type="predicted"/>
<feature type="signal peptide" evidence="1">
    <location>
        <begin position="1"/>
        <end position="25"/>
    </location>
</feature>
<dbReference type="PANTHER" id="PTHR31528:SF3">
    <property type="entry name" value="THIAMINE BIOSYNTHESIS PROTEIN HI_0357-RELATED"/>
    <property type="match status" value="1"/>
</dbReference>
<feature type="domain" description="SsuA/THI5-like" evidence="2">
    <location>
        <begin position="39"/>
        <end position="246"/>
    </location>
</feature>
<comment type="caution">
    <text evidence="3">The sequence shown here is derived from an EMBL/GenBank/DDBJ whole genome shotgun (WGS) entry which is preliminary data.</text>
</comment>
<dbReference type="Gene3D" id="3.40.190.10">
    <property type="entry name" value="Periplasmic binding protein-like II"/>
    <property type="match status" value="2"/>
</dbReference>
<dbReference type="AlphaFoldDB" id="A0A5D0RP91"/>